<dbReference type="InterPro" id="IPR034660">
    <property type="entry name" value="DinB/YfiT-like"/>
</dbReference>
<gene>
    <name evidence="1" type="ORF">BFS30_15950</name>
</gene>
<evidence type="ECO:0008006" key="3">
    <source>
        <dbReference type="Google" id="ProtNLM"/>
    </source>
</evidence>
<dbReference type="Proteomes" id="UP000094313">
    <property type="component" value="Chromosome"/>
</dbReference>
<organism evidence="1 2">
    <name type="scientific">Pedobacter steynii</name>
    <dbReference type="NCBI Taxonomy" id="430522"/>
    <lineage>
        <taxon>Bacteria</taxon>
        <taxon>Pseudomonadati</taxon>
        <taxon>Bacteroidota</taxon>
        <taxon>Sphingobacteriia</taxon>
        <taxon>Sphingobacteriales</taxon>
        <taxon>Sphingobacteriaceae</taxon>
        <taxon>Pedobacter</taxon>
    </lineage>
</organism>
<reference evidence="1 2" key="1">
    <citation type="submission" date="2016-08" db="EMBL/GenBank/DDBJ databases">
        <authorList>
            <person name="Seilhamer J.J."/>
        </authorList>
    </citation>
    <scope>NUCLEOTIDE SEQUENCE [LARGE SCALE GENOMIC DNA]</scope>
    <source>
        <strain evidence="1 2">DX4</strain>
    </source>
</reference>
<dbReference type="Gene3D" id="1.20.120.450">
    <property type="entry name" value="dinb family like domain"/>
    <property type="match status" value="1"/>
</dbReference>
<accession>A0A1D7QIT7</accession>
<proteinExistence type="predicted"/>
<evidence type="ECO:0000313" key="1">
    <source>
        <dbReference type="EMBL" id="AOM78540.1"/>
    </source>
</evidence>
<protein>
    <recommendedName>
        <fullName evidence="3">DinB superfamily protein</fullName>
    </recommendedName>
</protein>
<dbReference type="OrthoDB" id="893570at2"/>
<sequence>MNQNDYIHIYDRDLQRLITEMEAYVQAEEIWLVAPMISNSAGHLAQHLIGNLKTFVTEPLAGFPYVRDRDAEFNSRRFSYEELLKELYALKAEVIESIKQIDDLQAPYPKLIKDVYEGQTIDFMLCHLLAHLAYHTGQINYHRRLLSTAATPVQK</sequence>
<dbReference type="RefSeq" id="WP_069380205.1">
    <property type="nucleotide sequence ID" value="NZ_CP017141.1"/>
</dbReference>
<dbReference type="SUPFAM" id="SSF109854">
    <property type="entry name" value="DinB/YfiT-like putative metalloenzymes"/>
    <property type="match status" value="1"/>
</dbReference>
<name>A0A1D7QIT7_9SPHI</name>
<dbReference type="InterPro" id="IPR011466">
    <property type="entry name" value="DUF1572"/>
</dbReference>
<dbReference type="AlphaFoldDB" id="A0A1D7QIT7"/>
<dbReference type="KEGG" id="psty:BFS30_15950"/>
<dbReference type="EMBL" id="CP017141">
    <property type="protein sequence ID" value="AOM78540.1"/>
    <property type="molecule type" value="Genomic_DNA"/>
</dbReference>
<dbReference type="Pfam" id="PF07609">
    <property type="entry name" value="DUF1572"/>
    <property type="match status" value="1"/>
</dbReference>
<keyword evidence="2" id="KW-1185">Reference proteome</keyword>
<evidence type="ECO:0000313" key="2">
    <source>
        <dbReference type="Proteomes" id="UP000094313"/>
    </source>
</evidence>